<evidence type="ECO:0000313" key="1">
    <source>
        <dbReference type="EMBL" id="KDS36221.1"/>
    </source>
</evidence>
<comment type="caution">
    <text evidence="1">The sequence shown here is derived from an EMBL/GenBank/DDBJ whole genome shotgun (WGS) entry which is preliminary data.</text>
</comment>
<dbReference type="AlphaFoldDB" id="A0AB34L637"/>
<gene>
    <name evidence="1" type="ORF">M091_1490</name>
</gene>
<sequence>MFRDFSWNLKSDIISTYQYKLFILPIKRVTFAAKTNTV</sequence>
<reference evidence="1 2" key="1">
    <citation type="submission" date="2014-04" db="EMBL/GenBank/DDBJ databases">
        <authorList>
            <person name="Sears C."/>
            <person name="Carroll K."/>
            <person name="Sack B.R."/>
            <person name="Qadri F."/>
            <person name="Myers L.L."/>
            <person name="Chung G.-T."/>
            <person name="Escheverria P."/>
            <person name="Fraser C.M."/>
            <person name="Sadzewicz L."/>
            <person name="Shefchek K.A."/>
            <person name="Tallon L."/>
            <person name="Das S.P."/>
            <person name="Daugherty S."/>
            <person name="Mongodin E.F."/>
        </authorList>
    </citation>
    <scope>NUCLEOTIDE SEQUENCE [LARGE SCALE GENOMIC DNA]</scope>
    <source>
        <strain evidence="1 2">3776 D15 i</strain>
    </source>
</reference>
<proteinExistence type="predicted"/>
<protein>
    <submittedName>
        <fullName evidence="1">Uncharacterized protein</fullName>
    </submittedName>
</protein>
<dbReference type="EMBL" id="JNHK01000091">
    <property type="protein sequence ID" value="KDS36221.1"/>
    <property type="molecule type" value="Genomic_DNA"/>
</dbReference>
<evidence type="ECO:0000313" key="2">
    <source>
        <dbReference type="Proteomes" id="UP000027850"/>
    </source>
</evidence>
<accession>A0AB34L637</accession>
<organism evidence="1 2">
    <name type="scientific">Parabacteroides distasonis str. 3776 D15 i</name>
    <dbReference type="NCBI Taxonomy" id="1339342"/>
    <lineage>
        <taxon>Bacteria</taxon>
        <taxon>Pseudomonadati</taxon>
        <taxon>Bacteroidota</taxon>
        <taxon>Bacteroidia</taxon>
        <taxon>Bacteroidales</taxon>
        <taxon>Tannerellaceae</taxon>
        <taxon>Parabacteroides</taxon>
    </lineage>
</organism>
<name>A0AB34L637_PARDI</name>
<dbReference type="Proteomes" id="UP000027850">
    <property type="component" value="Unassembled WGS sequence"/>
</dbReference>